<organism evidence="1 2">
    <name type="scientific">Hymenobacter metallicola</name>
    <dbReference type="NCBI Taxonomy" id="2563114"/>
    <lineage>
        <taxon>Bacteria</taxon>
        <taxon>Pseudomonadati</taxon>
        <taxon>Bacteroidota</taxon>
        <taxon>Cytophagia</taxon>
        <taxon>Cytophagales</taxon>
        <taxon>Hymenobacteraceae</taxon>
        <taxon>Hymenobacter</taxon>
    </lineage>
</organism>
<sequence length="173" mass="19548">MTNKVPLAAVPLKYDVLNRRLLMRPVSRPNDSLQLDDKLVAGFEIEEPADGLSPARRRLFRRFSEAATPAQRADYVEVLHEGNYVLLKHYDKTLRKANFQGAYSSGQRYDEIEDKLTYYLRRPDGSLTPVKLVAKAMQTAAPALAATLKSTPDAEKAKTEADWVKLWATIDKK</sequence>
<reference evidence="1 2" key="1">
    <citation type="submission" date="2019-04" db="EMBL/GenBank/DDBJ databases">
        <authorList>
            <person name="Feng G."/>
            <person name="Zhang J."/>
            <person name="Zhu H."/>
        </authorList>
    </citation>
    <scope>NUCLEOTIDE SEQUENCE [LARGE SCALE GENOMIC DNA]</scope>
    <source>
        <strain evidence="1 2">9PBR-1</strain>
    </source>
</reference>
<name>A0A4Z0QGB4_9BACT</name>
<dbReference type="AlphaFoldDB" id="A0A4Z0QGB4"/>
<evidence type="ECO:0000313" key="2">
    <source>
        <dbReference type="Proteomes" id="UP000298471"/>
    </source>
</evidence>
<keyword evidence="2" id="KW-1185">Reference proteome</keyword>
<evidence type="ECO:0000313" key="1">
    <source>
        <dbReference type="EMBL" id="TGE29098.1"/>
    </source>
</evidence>
<accession>A0A4Z0QGB4</accession>
<dbReference type="Proteomes" id="UP000298471">
    <property type="component" value="Unassembled WGS sequence"/>
</dbReference>
<protein>
    <submittedName>
        <fullName evidence="1">Uncharacterized protein</fullName>
    </submittedName>
</protein>
<gene>
    <name evidence="1" type="ORF">E5K02_06480</name>
</gene>
<dbReference type="RefSeq" id="WP_167856306.1">
    <property type="nucleotide sequence ID" value="NZ_SRMB01000001.1"/>
</dbReference>
<proteinExistence type="predicted"/>
<comment type="caution">
    <text evidence="1">The sequence shown here is derived from an EMBL/GenBank/DDBJ whole genome shotgun (WGS) entry which is preliminary data.</text>
</comment>
<dbReference type="EMBL" id="SRMB01000001">
    <property type="protein sequence ID" value="TGE29098.1"/>
    <property type="molecule type" value="Genomic_DNA"/>
</dbReference>